<dbReference type="Pfam" id="PF02470">
    <property type="entry name" value="MlaD"/>
    <property type="match status" value="1"/>
</dbReference>
<proteinExistence type="predicted"/>
<dbReference type="InterPro" id="IPR005693">
    <property type="entry name" value="Mce"/>
</dbReference>
<feature type="domain" description="Mce/MlaD" evidence="1">
    <location>
        <begin position="41"/>
        <end position="116"/>
    </location>
</feature>
<dbReference type="RefSeq" id="WP_168510755.1">
    <property type="nucleotide sequence ID" value="NZ_JAAXLS010000001.1"/>
</dbReference>
<dbReference type="PRINTS" id="PR01782">
    <property type="entry name" value="MCEVIRFACTOR"/>
</dbReference>
<name>A0ABX1IW29_9PSEU</name>
<feature type="domain" description="Mammalian cell entry C-terminal" evidence="2">
    <location>
        <begin position="121"/>
        <end position="294"/>
    </location>
</feature>
<organism evidence="3 4">
    <name type="scientific">Amycolatopsis acididurans</name>
    <dbReference type="NCBI Taxonomy" id="2724524"/>
    <lineage>
        <taxon>Bacteria</taxon>
        <taxon>Bacillati</taxon>
        <taxon>Actinomycetota</taxon>
        <taxon>Actinomycetes</taxon>
        <taxon>Pseudonocardiales</taxon>
        <taxon>Pseudonocardiaceae</taxon>
        <taxon>Amycolatopsis</taxon>
    </lineage>
</organism>
<comment type="caution">
    <text evidence="3">The sequence shown here is derived from an EMBL/GenBank/DDBJ whole genome shotgun (WGS) entry which is preliminary data.</text>
</comment>
<evidence type="ECO:0000259" key="1">
    <source>
        <dbReference type="Pfam" id="PF02470"/>
    </source>
</evidence>
<dbReference type="Proteomes" id="UP000715441">
    <property type="component" value="Unassembled WGS sequence"/>
</dbReference>
<dbReference type="Pfam" id="PF11887">
    <property type="entry name" value="Mce4_CUP1"/>
    <property type="match status" value="1"/>
</dbReference>
<evidence type="ECO:0000313" key="3">
    <source>
        <dbReference type="EMBL" id="NKQ51672.1"/>
    </source>
</evidence>
<evidence type="ECO:0000259" key="2">
    <source>
        <dbReference type="Pfam" id="PF11887"/>
    </source>
</evidence>
<reference evidence="3 4" key="1">
    <citation type="submission" date="2020-04" db="EMBL/GenBank/DDBJ databases">
        <title>Novel species.</title>
        <authorList>
            <person name="Teo W.F.A."/>
            <person name="Lipun K."/>
            <person name="Srisuk N."/>
            <person name="Duangmal K."/>
        </authorList>
    </citation>
    <scope>NUCLEOTIDE SEQUENCE [LARGE SCALE GENOMIC DNA]</scope>
    <source>
        <strain evidence="3 4">K13G38</strain>
    </source>
</reference>
<sequence length="333" mass="34652">MAGPADQVRRDTRLGVLGTVLAVLVVAVCVRADAISSALAGRTLHAVFAEAGGLAGGDPVVVSGMAVGKVSDVQLRDTDVRITFTLTEDGVHLGTLTRAGIKSRNMLGQKVLDLAPAGPGEMADEAEIALERTTAPYDITQALQGITDEVSQVDTGQLAAAMNTVADAFAGTPQSVPGAIDGLRRLATSVNSRDAELRDLLRHADDATALLARHDGDLRTLFDQGTSLLTALNERQAVIQQLLTNAQAMADQLTGLAKDNDAVLGPALGELRAVLTVLQRNRDNITAALANAVPLLRELGEVVASEPTLDAYLANVPPTNFVPTLPQLLGAGR</sequence>
<dbReference type="PANTHER" id="PTHR33371">
    <property type="entry name" value="INTERMEMBRANE PHOSPHOLIPID TRANSPORT SYSTEM BINDING PROTEIN MLAD-RELATED"/>
    <property type="match status" value="1"/>
</dbReference>
<dbReference type="NCBIfam" id="TIGR00996">
    <property type="entry name" value="Mtu_fam_mce"/>
    <property type="match status" value="1"/>
</dbReference>
<dbReference type="EMBL" id="JAAXLS010000001">
    <property type="protein sequence ID" value="NKQ51672.1"/>
    <property type="molecule type" value="Genomic_DNA"/>
</dbReference>
<evidence type="ECO:0000313" key="4">
    <source>
        <dbReference type="Proteomes" id="UP000715441"/>
    </source>
</evidence>
<dbReference type="InterPro" id="IPR052336">
    <property type="entry name" value="MlaD_Phospholipid_Transporter"/>
</dbReference>
<gene>
    <name evidence="3" type="ORF">HFP15_02110</name>
</gene>
<protein>
    <submittedName>
        <fullName evidence="3">MCE family protein</fullName>
    </submittedName>
</protein>
<dbReference type="InterPro" id="IPR024516">
    <property type="entry name" value="Mce_C"/>
</dbReference>
<dbReference type="PANTHER" id="PTHR33371:SF18">
    <property type="entry name" value="MCE-FAMILY PROTEIN MCE3C"/>
    <property type="match status" value="1"/>
</dbReference>
<dbReference type="InterPro" id="IPR003399">
    <property type="entry name" value="Mce/MlaD"/>
</dbReference>
<keyword evidence="4" id="KW-1185">Reference proteome</keyword>
<accession>A0ABX1IW29</accession>